<sequence length="1950" mass="222336">MIPGYYSEKRAALNKPKYIPLDVLVHFLETANSFQEKLSIQRLQEFAQYFELNDSIRRLCLIDNQTELSGALIDDIYRQNPDSRRSLVELISNSMDAEANRILVDVSNGSYKIKDNGCGMTADILFNKLFIPKSSSKLVIADSIGRFGVGFYTALAHLKDESASVVIRTHSAKERDGYQISFRYRDGRIEVSIETHADIPIGTEIIVKDKQIKTQAYVDYVTHYFGSYPGDGLFVNGEAIKLSDNYERYPTPQASALINQSDGKSPSITLTLANVLISEMKLPAKSNALSVIWRLPKDTTITESRDAVQVDSIRLVQTIKDLIHVVYALPQDVRLAYLNTISAAVQELQSRNSFYGIENNIHLYLMNTLIQVVGRRLMVPDGRQYDFLDAGDCVRVHSGIIPENWLDDLGFQPKEWQSHQVTAFVVKAMAKDNHIFFDDINKTLYITEALYLKAKTTPSQLSRITQMLLRDNAGAWQFKESESKHFRAADIYNFSDYSPPKHHALYLQHGGLTHVDPMVLDEINPQNREILGAAKTLVAKYPFKGQLKQRYSWTTENEFDTSLYGGFYTFEHQGVSYFVSSQKWKRWENTVVYDENFHPVSGKRGELILSLFRDSTEVILPAVAKVERVIMKKGEKTQLVCLDTDAVLLDGLPLYSYYQAIPESSYYIIRTKPASSDYNKGSEEILDKYFTNYIYNSKNQCIRTYKAGKINVIPWQGLYLVFLYGTSGFADFYASVDLCDAQFNSLSSALLSGFYGEVTPDHIKSFKFHDETLIVIQSYSTAEVLKLNGDQLEHFSSAILVGEHLDKMIIDNQLYQLDNGSLHYLGRVKAFKHSDKIRYHTKQDIPTIQTTFVVYETDDLQIKLLTPDGQHWMLPEHVDYQDISKCCTNRSFIGIRQGDRYLLMKKEASDSNNALLVCEELTLIDSASGGFALVDGYRLINSKGVEVFNNTEQMKVKSDPDCPYLILRKEDERGNGEPSHYLVIDSDGNYIFPTPLRYAGFGERKHGWRVVCENSDSQFSLSESGLIVTQGETSCCFEDNYPYFYYPEQAIHFFPKDIEKIATNTYLVPGSRNEHTRPPYFYKQIPDRLLGDKDVLANLNYLNQRDLNNEDYSNALRFVDCPHEVFVAFYPFLSQMTYTPTREQFNVYYEYYKLIFSENRSFLKKAIRLIDVIYFAAGNNTDIELGSKIIDIVKLYGVSVLSQLYDAYSQKYLELYRVLSVDNEMDTFLAPLPKKPRELSYYLFSKQTSLLNELPFVSLADEGQGGSYCSLLDAITVANLRTQDLVTLQTPEELCLLISEFDKTIDTDLAKRKLIHATYHLCDVSTPNYMREMIQNAMDASAKGLPIKIDLYQTSGGRHVTRVEDKGCGMDLYTVLHSLVIPGNSTKRGHQEFIGGRGVGFFSAFHGAESITLKTSKGDGTTCYFNFIPIYDESNDRIIDVKLSGRTVREDFTGTTIDRVSRADNGTLEAARTLNAVRQFGRFVDAGQYKILLNGNQINESLSYIGEIHIDSLGACKIYSNSECAFTSGGLFIKTIDEDYWDAIPDFIASRLKAFGIVIELPASVALTRERNNFYAADKFKDFFKPLFFQLCLNAYCNLLKQGKIEANYLPDDLFRNLRAGYVKPGEVEAEIIADAEKVNRGQLFESYARYLSNDNCVFLLTHIQFISYGDTLVSLADIARLNQTSKLNTYQLPDFVTWRLDKEAQAVAFQSEYERNITDPKNEYEKELVRFKYCSWTLNGNGAFQNAPNWALFYKLCTQISAAVADKYGFELEIRFSTRMPSALAFVVPAEFNKTVKDGKQIKQTSIFINPFNWQRQLESVFKNEPSSHDIRNFINELFDTLAHEIAHIKEESFCTSGVMTVTHHESFRGLNATVFSDLMLQIDTEQLAEQVAKEINSFYKESNDKVTLPNAKELMIMQIFNKPDYLAYLEAEREKESVKEDNPDTLRM</sequence>
<dbReference type="STRING" id="1122169.Lsha_2246"/>
<keyword evidence="2" id="KW-1185">Reference proteome</keyword>
<dbReference type="RefSeq" id="WP_156412814.1">
    <property type="nucleotide sequence ID" value="NZ_LNYW01000063.1"/>
</dbReference>
<organism evidence="1 2">
    <name type="scientific">Legionella shakespearei DSM 23087</name>
    <dbReference type="NCBI Taxonomy" id="1122169"/>
    <lineage>
        <taxon>Bacteria</taxon>
        <taxon>Pseudomonadati</taxon>
        <taxon>Pseudomonadota</taxon>
        <taxon>Gammaproteobacteria</taxon>
        <taxon>Legionellales</taxon>
        <taxon>Legionellaceae</taxon>
        <taxon>Legionella</taxon>
    </lineage>
</organism>
<gene>
    <name evidence="1" type="primary">mutL_2</name>
    <name evidence="1" type="ORF">Lsha_2246</name>
</gene>
<evidence type="ECO:0000313" key="1">
    <source>
        <dbReference type="EMBL" id="KTD57812.1"/>
    </source>
</evidence>
<dbReference type="SUPFAM" id="SSF55874">
    <property type="entry name" value="ATPase domain of HSP90 chaperone/DNA topoisomerase II/histidine kinase"/>
    <property type="match status" value="2"/>
</dbReference>
<accession>A0A0W0YM64</accession>
<proteinExistence type="predicted"/>
<protein>
    <submittedName>
        <fullName evidence="1">DNA mismatch repair protein MutL</fullName>
    </submittedName>
</protein>
<dbReference type="PATRIC" id="fig|1122169.6.peg.2581"/>
<comment type="caution">
    <text evidence="1">The sequence shown here is derived from an EMBL/GenBank/DDBJ whole genome shotgun (WGS) entry which is preliminary data.</text>
</comment>
<dbReference type="InterPro" id="IPR036890">
    <property type="entry name" value="HATPase_C_sf"/>
</dbReference>
<dbReference type="eggNOG" id="ENOG5031EFF">
    <property type="taxonomic scope" value="Bacteria"/>
</dbReference>
<dbReference type="Pfam" id="PF13589">
    <property type="entry name" value="HATPase_c_3"/>
    <property type="match status" value="2"/>
</dbReference>
<dbReference type="Proteomes" id="UP000054600">
    <property type="component" value="Unassembled WGS sequence"/>
</dbReference>
<dbReference type="Gene3D" id="3.30.565.10">
    <property type="entry name" value="Histidine kinase-like ATPase, C-terminal domain"/>
    <property type="match status" value="2"/>
</dbReference>
<name>A0A0W0YM64_9GAMM</name>
<dbReference type="EMBL" id="LNYW01000063">
    <property type="protein sequence ID" value="KTD57812.1"/>
    <property type="molecule type" value="Genomic_DNA"/>
</dbReference>
<reference evidence="1 2" key="1">
    <citation type="submission" date="2015-11" db="EMBL/GenBank/DDBJ databases">
        <title>Genomic analysis of 38 Legionella species identifies large and diverse effector repertoires.</title>
        <authorList>
            <person name="Burstein D."/>
            <person name="Amaro F."/>
            <person name="Zusman T."/>
            <person name="Lifshitz Z."/>
            <person name="Cohen O."/>
            <person name="Gilbert J.A."/>
            <person name="Pupko T."/>
            <person name="Shuman H.A."/>
            <person name="Segal G."/>
        </authorList>
    </citation>
    <scope>NUCLEOTIDE SEQUENCE [LARGE SCALE GENOMIC DNA]</scope>
    <source>
        <strain evidence="1 2">ATCC 49655</strain>
    </source>
</reference>
<evidence type="ECO:0000313" key="2">
    <source>
        <dbReference type="Proteomes" id="UP000054600"/>
    </source>
</evidence>